<feature type="signal peptide" evidence="1">
    <location>
        <begin position="1"/>
        <end position="18"/>
    </location>
</feature>
<evidence type="ECO:0000259" key="2">
    <source>
        <dbReference type="PROSITE" id="PS50213"/>
    </source>
</evidence>
<dbReference type="InterPro" id="IPR050904">
    <property type="entry name" value="Adhesion/Biosynth-related"/>
</dbReference>
<dbReference type="PANTHER" id="PTHR10900">
    <property type="entry name" value="PERIOSTIN-RELATED"/>
    <property type="match status" value="1"/>
</dbReference>
<dbReference type="InterPro" id="IPR000782">
    <property type="entry name" value="FAS1_domain"/>
</dbReference>
<proteinExistence type="predicted"/>
<dbReference type="InterPro" id="IPR036378">
    <property type="entry name" value="FAS1_dom_sf"/>
</dbReference>
<reference evidence="3" key="1">
    <citation type="journal article" date="2021" name="Nat. Commun.">
        <title>Genetic determinants of endophytism in the Arabidopsis root mycobiome.</title>
        <authorList>
            <person name="Mesny F."/>
            <person name="Miyauchi S."/>
            <person name="Thiergart T."/>
            <person name="Pickel B."/>
            <person name="Atanasova L."/>
            <person name="Karlsson M."/>
            <person name="Huettel B."/>
            <person name="Barry K.W."/>
            <person name="Haridas S."/>
            <person name="Chen C."/>
            <person name="Bauer D."/>
            <person name="Andreopoulos W."/>
            <person name="Pangilinan J."/>
            <person name="LaButti K."/>
            <person name="Riley R."/>
            <person name="Lipzen A."/>
            <person name="Clum A."/>
            <person name="Drula E."/>
            <person name="Henrissat B."/>
            <person name="Kohler A."/>
            <person name="Grigoriev I.V."/>
            <person name="Martin F.M."/>
            <person name="Hacquard S."/>
        </authorList>
    </citation>
    <scope>NUCLEOTIDE SEQUENCE</scope>
    <source>
        <strain evidence="3">MPI-SDFR-AT-0120</strain>
    </source>
</reference>
<evidence type="ECO:0000313" key="4">
    <source>
        <dbReference type="Proteomes" id="UP000813461"/>
    </source>
</evidence>
<dbReference type="PANTHER" id="PTHR10900:SF77">
    <property type="entry name" value="FI19380P1"/>
    <property type="match status" value="1"/>
</dbReference>
<dbReference type="Proteomes" id="UP000813461">
    <property type="component" value="Unassembled WGS sequence"/>
</dbReference>
<feature type="domain" description="FAS1" evidence="2">
    <location>
        <begin position="8"/>
        <end position="141"/>
    </location>
</feature>
<comment type="caution">
    <text evidence="3">The sequence shown here is derived from an EMBL/GenBank/DDBJ whole genome shotgun (WGS) entry which is preliminary data.</text>
</comment>
<protein>
    <submittedName>
        <fullName evidence="3">FAS1 domain-containing protein</fullName>
    </submittedName>
</protein>
<dbReference type="SMART" id="SM00554">
    <property type="entry name" value="FAS1"/>
    <property type="match status" value="1"/>
</dbReference>
<feature type="chain" id="PRO_5035427521" evidence="1">
    <location>
        <begin position="19"/>
        <end position="176"/>
    </location>
</feature>
<accession>A0A8K0RH24</accession>
<dbReference type="EMBL" id="JAGMVJ010000002">
    <property type="protein sequence ID" value="KAH7093146.1"/>
    <property type="molecule type" value="Genomic_DNA"/>
</dbReference>
<keyword evidence="4" id="KW-1185">Reference proteome</keyword>
<dbReference type="PROSITE" id="PS50213">
    <property type="entry name" value="FAS1"/>
    <property type="match status" value="1"/>
</dbReference>
<keyword evidence="1" id="KW-0732">Signal</keyword>
<dbReference type="Gene3D" id="2.30.180.10">
    <property type="entry name" value="FAS1 domain"/>
    <property type="match status" value="1"/>
</dbReference>
<evidence type="ECO:0000313" key="3">
    <source>
        <dbReference type="EMBL" id="KAH7093146.1"/>
    </source>
</evidence>
<name>A0A8K0RH24_9PLEO</name>
<dbReference type="OrthoDB" id="286301at2759"/>
<dbReference type="Pfam" id="PF02469">
    <property type="entry name" value="Fasciclin"/>
    <property type="match status" value="1"/>
</dbReference>
<sequence>MRFQTSLSVALLATAASAASLAETFKALNLTSLPAALDAANLTATIAGLKGITIFAPDDVAFTHITKDLTPEQVVQTLKLHVIPKVRLVKSFGDDEVIKTLGGEVRTTLRSMGRIYVNDANITRRDVTFDNGVVQVINKLVSTMQNAFEKSLIANLGSLKQRTPGLESNPPHNRQS</sequence>
<evidence type="ECO:0000256" key="1">
    <source>
        <dbReference type="SAM" id="SignalP"/>
    </source>
</evidence>
<dbReference type="AlphaFoldDB" id="A0A8K0RH24"/>
<organism evidence="3 4">
    <name type="scientific">Paraphoma chrysanthemicola</name>
    <dbReference type="NCBI Taxonomy" id="798071"/>
    <lineage>
        <taxon>Eukaryota</taxon>
        <taxon>Fungi</taxon>
        <taxon>Dikarya</taxon>
        <taxon>Ascomycota</taxon>
        <taxon>Pezizomycotina</taxon>
        <taxon>Dothideomycetes</taxon>
        <taxon>Pleosporomycetidae</taxon>
        <taxon>Pleosporales</taxon>
        <taxon>Pleosporineae</taxon>
        <taxon>Phaeosphaeriaceae</taxon>
        <taxon>Paraphoma</taxon>
    </lineage>
</organism>
<dbReference type="SUPFAM" id="SSF82153">
    <property type="entry name" value="FAS1 domain"/>
    <property type="match status" value="1"/>
</dbReference>
<gene>
    <name evidence="3" type="ORF">FB567DRAFT_609553</name>
</gene>